<organism evidence="2 3">
    <name type="scientific">Mycolicibacterium brisbanense</name>
    <dbReference type="NCBI Taxonomy" id="146020"/>
    <lineage>
        <taxon>Bacteria</taxon>
        <taxon>Bacillati</taxon>
        <taxon>Actinomycetota</taxon>
        <taxon>Actinomycetes</taxon>
        <taxon>Mycobacteriales</taxon>
        <taxon>Mycobacteriaceae</taxon>
        <taxon>Mycolicibacterium</taxon>
    </lineage>
</organism>
<keyword evidence="3" id="KW-1185">Reference proteome</keyword>
<proteinExistence type="predicted"/>
<evidence type="ECO:0000256" key="1">
    <source>
        <dbReference type="SAM" id="Phobius"/>
    </source>
</evidence>
<accession>A0A100VZM4</accession>
<dbReference type="OrthoDB" id="5190748at2"/>
<feature type="transmembrane region" description="Helical" evidence="1">
    <location>
        <begin position="109"/>
        <end position="128"/>
    </location>
</feature>
<keyword evidence="1" id="KW-0812">Transmembrane</keyword>
<dbReference type="Proteomes" id="UP000069620">
    <property type="component" value="Unassembled WGS sequence"/>
</dbReference>
<comment type="caution">
    <text evidence="2">The sequence shown here is derived from an EMBL/GenBank/DDBJ whole genome shotgun (WGS) entry which is preliminary data.</text>
</comment>
<dbReference type="GO" id="GO:0008483">
    <property type="term" value="F:transaminase activity"/>
    <property type="evidence" value="ECO:0007669"/>
    <property type="project" value="UniProtKB-KW"/>
</dbReference>
<keyword evidence="2" id="KW-0808">Transferase</keyword>
<protein>
    <submittedName>
        <fullName evidence="2">Aspartate/tyrosine/aromatic aminotransferase</fullName>
    </submittedName>
</protein>
<dbReference type="AlphaFoldDB" id="A0A100VZM4"/>
<keyword evidence="2" id="KW-0032">Aminotransferase</keyword>
<feature type="transmembrane region" description="Helical" evidence="1">
    <location>
        <begin position="6"/>
        <end position="26"/>
    </location>
</feature>
<sequence>MKDMLIATLPFAMGLLALSWGVALIVRRVSAKHSGMKLMATVTAETTRQDGRGLQSYQARVRFQAPDGAWMEQSAQATTRTSRLGKAVSVWYTPGKRIWVDDPTFTRKVALFVGGGVFSFLVGVPLLFGH</sequence>
<evidence type="ECO:0000313" key="3">
    <source>
        <dbReference type="Proteomes" id="UP000069620"/>
    </source>
</evidence>
<gene>
    <name evidence="2" type="ORF">RMCB_3008</name>
</gene>
<keyword evidence="1" id="KW-1133">Transmembrane helix</keyword>
<reference evidence="3" key="2">
    <citation type="submission" date="2016-02" db="EMBL/GenBank/DDBJ databases">
        <title>Draft genome sequence of five rapidly growing Mycobacterium species.</title>
        <authorList>
            <person name="Katahira K."/>
            <person name="Gotou Y."/>
            <person name="Iida K."/>
            <person name="Ogura Y."/>
            <person name="Hayashi T."/>
        </authorList>
    </citation>
    <scope>NUCLEOTIDE SEQUENCE [LARGE SCALE GENOMIC DNA]</scope>
    <source>
        <strain evidence="3">JCM15654</strain>
    </source>
</reference>
<name>A0A100VZM4_9MYCO</name>
<evidence type="ECO:0000313" key="2">
    <source>
        <dbReference type="EMBL" id="GAS88912.1"/>
    </source>
</evidence>
<dbReference type="RefSeq" id="WP_062829383.1">
    <property type="nucleotide sequence ID" value="NZ_BCSX01000024.1"/>
</dbReference>
<reference evidence="3" key="1">
    <citation type="journal article" date="2016" name="Genome Announc.">
        <title>Draft Genome Sequences of Five Rapidly Growing Mycobacterium Species, M. thermoresistibile, M. fortuitum subsp. acetamidolyticum, M. canariasense, M. brisbanense, and M. novocastrense.</title>
        <authorList>
            <person name="Katahira K."/>
            <person name="Ogura Y."/>
            <person name="Gotoh Y."/>
            <person name="Hayashi T."/>
        </authorList>
    </citation>
    <scope>NUCLEOTIDE SEQUENCE [LARGE SCALE GENOMIC DNA]</scope>
    <source>
        <strain evidence="3">JCM15654</strain>
    </source>
</reference>
<dbReference type="EMBL" id="BCSX01000024">
    <property type="protein sequence ID" value="GAS88912.1"/>
    <property type="molecule type" value="Genomic_DNA"/>
</dbReference>
<keyword evidence="1" id="KW-0472">Membrane</keyword>